<dbReference type="AlphaFoldDB" id="A0AAP3BGH4"/>
<dbReference type="InterPro" id="IPR022205">
    <property type="entry name" value="DUF3732"/>
</dbReference>
<dbReference type="Pfam" id="PF13476">
    <property type="entry name" value="AAA_23"/>
    <property type="match status" value="1"/>
</dbReference>
<feature type="domain" description="Rad50/SbcC-type AAA" evidence="2">
    <location>
        <begin position="21"/>
        <end position="235"/>
    </location>
</feature>
<reference evidence="3" key="1">
    <citation type="submission" date="2022-11" db="EMBL/GenBank/DDBJ databases">
        <title>Genomic repertoires linked with pathogenic potency of arthritogenic Prevotella copri isolated from the gut of rheumatoid arthritis patients.</title>
        <authorList>
            <person name="Nii T."/>
            <person name="Maeda Y."/>
            <person name="Motooka D."/>
            <person name="Naito M."/>
            <person name="Matsumoto Y."/>
            <person name="Ogawa T."/>
            <person name="Oguro-Igashira E."/>
            <person name="Kishikawa T."/>
            <person name="Yamashita M."/>
            <person name="Koizumi S."/>
            <person name="Kurakawa T."/>
            <person name="Okumura R."/>
            <person name="Kayama H."/>
            <person name="Murakami M."/>
            <person name="Sakaguchi T."/>
            <person name="Das B."/>
            <person name="Nakamura S."/>
            <person name="Okada Y."/>
            <person name="Kumanogoh A."/>
            <person name="Takeda K."/>
        </authorList>
    </citation>
    <scope>NUCLEOTIDE SEQUENCE</scope>
    <source>
        <strain evidence="3">F3-75</strain>
    </source>
</reference>
<accession>A0AAP3BGH4</accession>
<protein>
    <submittedName>
        <fullName evidence="3">DUF3732 domain-containing protein</fullName>
    </submittedName>
</protein>
<dbReference type="InterPro" id="IPR038729">
    <property type="entry name" value="Rad50/SbcC_AAA"/>
</dbReference>
<dbReference type="Proteomes" id="UP001209344">
    <property type="component" value="Unassembled WGS sequence"/>
</dbReference>
<organism evidence="3 4">
    <name type="scientific">Segatella copri</name>
    <dbReference type="NCBI Taxonomy" id="165179"/>
    <lineage>
        <taxon>Bacteria</taxon>
        <taxon>Pseudomonadati</taxon>
        <taxon>Bacteroidota</taxon>
        <taxon>Bacteroidia</taxon>
        <taxon>Bacteroidales</taxon>
        <taxon>Prevotellaceae</taxon>
        <taxon>Segatella</taxon>
    </lineage>
</organism>
<comment type="caution">
    <text evidence="3">The sequence shown here is derived from an EMBL/GenBank/DDBJ whole genome shotgun (WGS) entry which is preliminary data.</text>
</comment>
<name>A0AAP3BGH4_9BACT</name>
<dbReference type="Gene3D" id="3.40.50.300">
    <property type="entry name" value="P-loop containing nucleotide triphosphate hydrolases"/>
    <property type="match status" value="1"/>
</dbReference>
<dbReference type="InterPro" id="IPR027417">
    <property type="entry name" value="P-loop_NTPase"/>
</dbReference>
<feature type="coiled-coil region" evidence="1">
    <location>
        <begin position="196"/>
        <end position="237"/>
    </location>
</feature>
<keyword evidence="1" id="KW-0175">Coiled coil</keyword>
<sequence>MNFYIRQIKLWFKQNVKPKVYEFVPNKINVITGDSSTGKSSILRIIDYCLLSERSTIVEDVINQNVKWYGLAFSLNNVDYVIARKNPQNETAEQQMFFSEGKEFPDELQANTNRGELLLKFNELFHTPKATFRIDKKKSEVNLNFRHFLIFSYLTEDIIATMNTYFDSNFFGSKIDFEYFLDDFIKIALGIEDAKQDELKKKYAEEKKKMEAEYKKRDDYAKKKQTYEKTLLRLKDKFVSLELGEDCLFNDVDFMLRIVKQGLQKFEQYSDNDKIMKDLDALKEKRKTLTAQIAKYNSLKREYERYQNLSKEQGDSLVPLNFLNKHIEEVLDYEDTKLLVQNLRDSLLKIKETCEQKIELPENFEQHYKDLIAQKQAVDSKIIQMDKLSKNAASVRWMHEAVKLKVDFENLKEPKFKGLTDSEYINLQDEVNDLSDKISRFISNKSEIEAGLDDAINKYYGSQIGISASYNSCRPHFNIDERMLMLKSPDSKFYKRNVGSKSNYMFMHLCFFLGLHDFLLNQDNAFVPNFLFIDQPSIPYYADKTKHNENIQNDDEKKLRDAFCLMNHFMDSIVGLKKRDFQIIMIEHADSKYWDNFKYFETRYVFTEDKDFGLIPKILARKS</sequence>
<proteinExistence type="predicted"/>
<dbReference type="RefSeq" id="WP_264965886.1">
    <property type="nucleotide sequence ID" value="NZ_JAPDVK010000002.1"/>
</dbReference>
<feature type="coiled-coil region" evidence="1">
    <location>
        <begin position="272"/>
        <end position="309"/>
    </location>
</feature>
<evidence type="ECO:0000313" key="3">
    <source>
        <dbReference type="EMBL" id="MCW4128007.1"/>
    </source>
</evidence>
<dbReference type="Pfam" id="PF12532">
    <property type="entry name" value="DUF3732"/>
    <property type="match status" value="1"/>
</dbReference>
<evidence type="ECO:0000259" key="2">
    <source>
        <dbReference type="Pfam" id="PF13476"/>
    </source>
</evidence>
<gene>
    <name evidence="3" type="ORF">ONT16_07025</name>
</gene>
<dbReference type="EMBL" id="JAPDVK010000002">
    <property type="protein sequence ID" value="MCW4128007.1"/>
    <property type="molecule type" value="Genomic_DNA"/>
</dbReference>
<evidence type="ECO:0000313" key="4">
    <source>
        <dbReference type="Proteomes" id="UP001209344"/>
    </source>
</evidence>
<evidence type="ECO:0000256" key="1">
    <source>
        <dbReference type="SAM" id="Coils"/>
    </source>
</evidence>